<evidence type="ECO:0000256" key="6">
    <source>
        <dbReference type="ARBA" id="ARBA00022527"/>
    </source>
</evidence>
<feature type="domain" description="Protein kinase" evidence="20">
    <location>
        <begin position="30"/>
        <end position="457"/>
    </location>
</feature>
<evidence type="ECO:0000256" key="19">
    <source>
        <dbReference type="ARBA" id="ARBA00048367"/>
    </source>
</evidence>
<evidence type="ECO:0000256" key="2">
    <source>
        <dbReference type="ARBA" id="ARBA00004496"/>
    </source>
</evidence>
<dbReference type="EMBL" id="UIVS01000004">
    <property type="protein sequence ID" value="SVP95547.1"/>
    <property type="molecule type" value="Genomic_DNA"/>
</dbReference>
<name>A0A3B0MXG6_THEAN</name>
<evidence type="ECO:0000256" key="13">
    <source>
        <dbReference type="ARBA" id="ARBA00022842"/>
    </source>
</evidence>
<dbReference type="Gene3D" id="1.10.510.10">
    <property type="entry name" value="Transferase(Phosphotransferase) domain 1"/>
    <property type="match status" value="1"/>
</dbReference>
<evidence type="ECO:0000256" key="16">
    <source>
        <dbReference type="ARBA" id="ARBA00041902"/>
    </source>
</evidence>
<keyword evidence="11 21" id="KW-0418">Kinase</keyword>
<accession>A0A3B0MXG6</accession>
<evidence type="ECO:0000256" key="11">
    <source>
        <dbReference type="ARBA" id="ARBA00022777"/>
    </source>
</evidence>
<keyword evidence="6 21" id="KW-0723">Serine/threonine-protein kinase</keyword>
<evidence type="ECO:0000256" key="8">
    <source>
        <dbReference type="ARBA" id="ARBA00022679"/>
    </source>
</evidence>
<evidence type="ECO:0000256" key="14">
    <source>
        <dbReference type="ARBA" id="ARBA00038543"/>
    </source>
</evidence>
<comment type="cofactor">
    <cofactor evidence="1">
        <name>Mg(2+)</name>
        <dbReference type="ChEBI" id="CHEBI:18420"/>
    </cofactor>
</comment>
<evidence type="ECO:0000256" key="7">
    <source>
        <dbReference type="ARBA" id="ARBA00022553"/>
    </source>
</evidence>
<dbReference type="GO" id="GO:0005634">
    <property type="term" value="C:nucleus"/>
    <property type="evidence" value="ECO:0007669"/>
    <property type="project" value="TreeGrafter"/>
</dbReference>
<comment type="subunit">
    <text evidence="14">May form a complex composed of at least the catalytic subunit CRK2 and a cyclin.</text>
</comment>
<dbReference type="PROSITE" id="PS00108">
    <property type="entry name" value="PROTEIN_KINASE_ST"/>
    <property type="match status" value="1"/>
</dbReference>
<gene>
    <name evidence="21" type="ORF">TAT_000371100</name>
    <name evidence="22" type="ORF">TAV_000371100</name>
</gene>
<comment type="catalytic activity">
    <reaction evidence="19">
        <text>L-seryl-[protein] + ATP = O-phospho-L-seryl-[protein] + ADP + H(+)</text>
        <dbReference type="Rhea" id="RHEA:17989"/>
        <dbReference type="Rhea" id="RHEA-COMP:9863"/>
        <dbReference type="Rhea" id="RHEA-COMP:11604"/>
        <dbReference type="ChEBI" id="CHEBI:15378"/>
        <dbReference type="ChEBI" id="CHEBI:29999"/>
        <dbReference type="ChEBI" id="CHEBI:30616"/>
        <dbReference type="ChEBI" id="CHEBI:83421"/>
        <dbReference type="ChEBI" id="CHEBI:456216"/>
        <dbReference type="EC" id="2.7.11.22"/>
    </reaction>
</comment>
<dbReference type="Gene3D" id="3.30.200.20">
    <property type="entry name" value="Phosphorylase Kinase, domain 1"/>
    <property type="match status" value="1"/>
</dbReference>
<evidence type="ECO:0000313" key="22">
    <source>
        <dbReference type="EMBL" id="SVP95547.1"/>
    </source>
</evidence>
<dbReference type="PANTHER" id="PTHR24056:SF46">
    <property type="entry name" value="CYCLIN-DEPENDENT KINASE 5"/>
    <property type="match status" value="1"/>
</dbReference>
<dbReference type="InterPro" id="IPR050108">
    <property type="entry name" value="CDK"/>
</dbReference>
<dbReference type="PROSITE" id="PS50011">
    <property type="entry name" value="PROTEIN_KINASE_DOM"/>
    <property type="match status" value="1"/>
</dbReference>
<dbReference type="GO" id="GO:0005524">
    <property type="term" value="F:ATP binding"/>
    <property type="evidence" value="ECO:0007669"/>
    <property type="project" value="UniProtKB-KW"/>
</dbReference>
<evidence type="ECO:0000256" key="9">
    <source>
        <dbReference type="ARBA" id="ARBA00022723"/>
    </source>
</evidence>
<sequence>MPRGNNCRYSDFKCDLSGETVSFPKIKQTVRIGEKLGCGAYGDVFKGYILSDEGDSTNKRMTFIDNVKSPRESVFNDKDTHPQNSLMNLRHIETVTINSNPDPESTMNNHYNTSRTVEPLENKNEAPIADYAIKYFKDDSIQLLDEGFTSGTIRELSIMKSVSGHPNIVKLVDIFVGEHEGITNKLNNQISELIKSDSRLSPKEFGFYPFKNTQIFVLGLYEFCRGGDLGRGIFRKFSKSSEGFSLQEVKWLSFQLLNGLAYLHNLKIEHRDLKPNNIMLDREGPFPVLKIGDWGLGREFRSLHGTITPTACTMFYRPIEVILGSISILTSDTNNSKSTFSHNYGINVDMWSAACIIAEMITGRPLFHGNSDFQVLSRIVTILGRPTEAEWKNCSLSEHYPFNGSLYQFKISSKKENLRVALRGKIDDTGLDLLLSMLEYNPHKRISAQVALSHRWFSDIDYRRLDSIGVVNCIMDSMRGLLGSKMVDLIEGRSRGILSTSLISHFLHKNSPIRDKIIKAMENDYTAVNSVIKSLGLPVILQNGDSNT</sequence>
<dbReference type="SUPFAM" id="SSF56112">
    <property type="entry name" value="Protein kinase-like (PK-like)"/>
    <property type="match status" value="1"/>
</dbReference>
<dbReference type="GO" id="GO:0005737">
    <property type="term" value="C:cytoplasm"/>
    <property type="evidence" value="ECO:0007669"/>
    <property type="project" value="UniProtKB-SubCell"/>
</dbReference>
<organism evidence="21">
    <name type="scientific">Theileria annulata</name>
    <dbReference type="NCBI Taxonomy" id="5874"/>
    <lineage>
        <taxon>Eukaryota</taxon>
        <taxon>Sar</taxon>
        <taxon>Alveolata</taxon>
        <taxon>Apicomplexa</taxon>
        <taxon>Aconoidasida</taxon>
        <taxon>Piroplasmida</taxon>
        <taxon>Theileriidae</taxon>
        <taxon>Theileria</taxon>
    </lineage>
</organism>
<dbReference type="EC" id="2.7.11.22" evidence="5"/>
<dbReference type="AlphaFoldDB" id="A0A3B0MXG6"/>
<evidence type="ECO:0000256" key="3">
    <source>
        <dbReference type="ARBA" id="ARBA00006485"/>
    </source>
</evidence>
<evidence type="ECO:0000313" key="21">
    <source>
        <dbReference type="EMBL" id="SVP94917.1"/>
    </source>
</evidence>
<dbReference type="PANTHER" id="PTHR24056">
    <property type="entry name" value="CELL DIVISION PROTEIN KINASE"/>
    <property type="match status" value="1"/>
</dbReference>
<dbReference type="EC" id="2.7.11.23" evidence="4"/>
<evidence type="ECO:0000256" key="12">
    <source>
        <dbReference type="ARBA" id="ARBA00022840"/>
    </source>
</evidence>
<keyword evidence="13" id="KW-0460">Magnesium</keyword>
<evidence type="ECO:0000256" key="17">
    <source>
        <dbReference type="ARBA" id="ARBA00042858"/>
    </source>
</evidence>
<proteinExistence type="inferred from homology"/>
<dbReference type="EMBL" id="UIVT01000004">
    <property type="protein sequence ID" value="SVP94917.1"/>
    <property type="molecule type" value="Genomic_DNA"/>
</dbReference>
<keyword evidence="9" id="KW-0479">Metal-binding</keyword>
<comment type="catalytic activity">
    <reaction evidence="18">
        <text>L-threonyl-[protein] + ATP = O-phospho-L-threonyl-[protein] + ADP + H(+)</text>
        <dbReference type="Rhea" id="RHEA:46608"/>
        <dbReference type="Rhea" id="RHEA-COMP:11060"/>
        <dbReference type="Rhea" id="RHEA-COMP:11605"/>
        <dbReference type="ChEBI" id="CHEBI:15378"/>
        <dbReference type="ChEBI" id="CHEBI:30013"/>
        <dbReference type="ChEBI" id="CHEBI:30616"/>
        <dbReference type="ChEBI" id="CHEBI:61977"/>
        <dbReference type="ChEBI" id="CHEBI:456216"/>
        <dbReference type="EC" id="2.7.11.22"/>
    </reaction>
</comment>
<evidence type="ECO:0000256" key="15">
    <source>
        <dbReference type="ARBA" id="ARBA00039612"/>
    </source>
</evidence>
<dbReference type="InterPro" id="IPR000719">
    <property type="entry name" value="Prot_kinase_dom"/>
</dbReference>
<evidence type="ECO:0000256" key="5">
    <source>
        <dbReference type="ARBA" id="ARBA00012425"/>
    </source>
</evidence>
<evidence type="ECO:0000256" key="4">
    <source>
        <dbReference type="ARBA" id="ARBA00012409"/>
    </source>
</evidence>
<evidence type="ECO:0000256" key="1">
    <source>
        <dbReference type="ARBA" id="ARBA00001946"/>
    </source>
</evidence>
<protein>
    <recommendedName>
        <fullName evidence="15">Cyclin-dependent kinase 2 homolog</fullName>
        <ecNumber evidence="5">2.7.11.22</ecNumber>
        <ecNumber evidence="4">2.7.11.23</ecNumber>
    </recommendedName>
    <alternativeName>
        <fullName evidence="16">Cell division control protein 2 homolog</fullName>
    </alternativeName>
    <alternativeName>
        <fullName evidence="17">cdc2-related kinase 2</fullName>
    </alternativeName>
</protein>
<keyword evidence="12" id="KW-0067">ATP-binding</keyword>
<comment type="similarity">
    <text evidence="3">Belongs to the protein kinase superfamily. CMGC Ser/Thr protein kinase family. CDC2/CDKX subfamily.</text>
</comment>
<keyword evidence="10" id="KW-0547">Nucleotide-binding</keyword>
<keyword evidence="8" id="KW-0808">Transferase</keyword>
<dbReference type="FunFam" id="1.10.510.10:FF:000624">
    <property type="entry name" value="Mitogen-activated protein kinase"/>
    <property type="match status" value="1"/>
</dbReference>
<dbReference type="GO" id="GO:0008353">
    <property type="term" value="F:RNA polymerase II CTD heptapeptide repeat kinase activity"/>
    <property type="evidence" value="ECO:0007669"/>
    <property type="project" value="UniProtKB-EC"/>
</dbReference>
<evidence type="ECO:0000259" key="20">
    <source>
        <dbReference type="PROSITE" id="PS50011"/>
    </source>
</evidence>
<reference evidence="21" key="1">
    <citation type="submission" date="2018-07" db="EMBL/GenBank/DDBJ databases">
        <authorList>
            <person name="Quirk P.G."/>
            <person name="Krulwich T.A."/>
        </authorList>
    </citation>
    <scope>NUCLEOTIDE SEQUENCE</scope>
    <source>
        <strain evidence="21">Anand</strain>
    </source>
</reference>
<dbReference type="InterPro" id="IPR008271">
    <property type="entry name" value="Ser/Thr_kinase_AS"/>
</dbReference>
<dbReference type="Pfam" id="PF00069">
    <property type="entry name" value="Pkinase"/>
    <property type="match status" value="1"/>
</dbReference>
<dbReference type="InterPro" id="IPR011009">
    <property type="entry name" value="Kinase-like_dom_sf"/>
</dbReference>
<evidence type="ECO:0000256" key="18">
    <source>
        <dbReference type="ARBA" id="ARBA00047811"/>
    </source>
</evidence>
<dbReference type="VEuPathDB" id="PiroplasmaDB:TA09960"/>
<dbReference type="GO" id="GO:0046872">
    <property type="term" value="F:metal ion binding"/>
    <property type="evidence" value="ECO:0007669"/>
    <property type="project" value="UniProtKB-KW"/>
</dbReference>
<evidence type="ECO:0000256" key="10">
    <source>
        <dbReference type="ARBA" id="ARBA00022741"/>
    </source>
</evidence>
<comment type="subcellular location">
    <subcellularLocation>
        <location evidence="2">Cytoplasm</location>
    </subcellularLocation>
</comment>
<keyword evidence="7" id="KW-0597">Phosphoprotein</keyword>
<dbReference type="GO" id="GO:0004693">
    <property type="term" value="F:cyclin-dependent protein serine/threonine kinase activity"/>
    <property type="evidence" value="ECO:0007669"/>
    <property type="project" value="UniProtKB-EC"/>
</dbReference>
<dbReference type="SMART" id="SM00220">
    <property type="entry name" value="S_TKc"/>
    <property type="match status" value="1"/>
</dbReference>